<evidence type="ECO:0000256" key="1">
    <source>
        <dbReference type="ARBA" id="ARBA00008791"/>
    </source>
</evidence>
<evidence type="ECO:0000259" key="2">
    <source>
        <dbReference type="Pfam" id="PF00582"/>
    </source>
</evidence>
<evidence type="ECO:0000313" key="4">
    <source>
        <dbReference type="Proteomes" id="UP000515955"/>
    </source>
</evidence>
<dbReference type="SUPFAM" id="SSF52402">
    <property type="entry name" value="Adenine nucleotide alpha hydrolases-like"/>
    <property type="match status" value="1"/>
</dbReference>
<dbReference type="RefSeq" id="WP_187541352.1">
    <property type="nucleotide sequence ID" value="NZ_CP060717.1"/>
</dbReference>
<proteinExistence type="inferred from homology"/>
<dbReference type="PANTHER" id="PTHR46268:SF6">
    <property type="entry name" value="UNIVERSAL STRESS PROTEIN UP12"/>
    <property type="match status" value="1"/>
</dbReference>
<keyword evidence="4" id="KW-1185">Reference proteome</keyword>
<name>A0A7G9S927_9SPHN</name>
<dbReference type="InterPro" id="IPR006016">
    <property type="entry name" value="UspA"/>
</dbReference>
<dbReference type="InterPro" id="IPR006015">
    <property type="entry name" value="Universal_stress_UspA"/>
</dbReference>
<evidence type="ECO:0000313" key="3">
    <source>
        <dbReference type="EMBL" id="QNN64352.1"/>
    </source>
</evidence>
<comment type="similarity">
    <text evidence="1">Belongs to the universal stress protein A family.</text>
</comment>
<protein>
    <submittedName>
        <fullName evidence="3">Universal stress protein</fullName>
    </submittedName>
</protein>
<dbReference type="Pfam" id="PF00582">
    <property type="entry name" value="Usp"/>
    <property type="match status" value="1"/>
</dbReference>
<organism evidence="3 4">
    <name type="scientific">Sphingomonas rhizophila</name>
    <dbReference type="NCBI Taxonomy" id="2071607"/>
    <lineage>
        <taxon>Bacteria</taxon>
        <taxon>Pseudomonadati</taxon>
        <taxon>Pseudomonadota</taxon>
        <taxon>Alphaproteobacteria</taxon>
        <taxon>Sphingomonadales</taxon>
        <taxon>Sphingomonadaceae</taxon>
        <taxon>Sphingomonas</taxon>
    </lineage>
</organism>
<reference evidence="3 4" key="1">
    <citation type="submission" date="2020-08" db="EMBL/GenBank/DDBJ databases">
        <title>Genome sequence of Sphingomonas rhizophila KACC 19189T.</title>
        <authorList>
            <person name="Hyun D.-W."/>
            <person name="Bae J.-W."/>
        </authorList>
    </citation>
    <scope>NUCLEOTIDE SEQUENCE [LARGE SCALE GENOMIC DNA]</scope>
    <source>
        <strain evidence="3 4">KACC 19189</strain>
    </source>
</reference>
<dbReference type="KEGG" id="srhi:H9L12_08400"/>
<feature type="domain" description="UspA" evidence="2">
    <location>
        <begin position="1"/>
        <end position="138"/>
    </location>
</feature>
<dbReference type="AlphaFoldDB" id="A0A7G9S927"/>
<dbReference type="PANTHER" id="PTHR46268">
    <property type="entry name" value="STRESS RESPONSE PROTEIN NHAX"/>
    <property type="match status" value="1"/>
</dbReference>
<dbReference type="Proteomes" id="UP000515955">
    <property type="component" value="Chromosome"/>
</dbReference>
<dbReference type="PRINTS" id="PR01438">
    <property type="entry name" value="UNVRSLSTRESS"/>
</dbReference>
<dbReference type="InterPro" id="IPR014729">
    <property type="entry name" value="Rossmann-like_a/b/a_fold"/>
</dbReference>
<accession>A0A7G9S927</accession>
<dbReference type="EMBL" id="CP060717">
    <property type="protein sequence ID" value="QNN64352.1"/>
    <property type="molecule type" value="Genomic_DNA"/>
</dbReference>
<dbReference type="Gene3D" id="3.40.50.620">
    <property type="entry name" value="HUPs"/>
    <property type="match status" value="1"/>
</dbReference>
<gene>
    <name evidence="3" type="ORF">H9L12_08400</name>
</gene>
<dbReference type="CDD" id="cd00293">
    <property type="entry name" value="USP-like"/>
    <property type="match status" value="1"/>
</dbReference>
<sequence length="146" mass="15577">MYRSILIPIDLDEPDSWKTVFATASSIADCFSAKVTICSVVSDAEAIRHGQWLPISVEERMFDARARLEGIAASGALPGCHVEVASGTIAGGILRIAERVRADLVILASHQPGVGDYLRAANAIRVARRAPCSVLIARSTGPERHA</sequence>